<comment type="caution">
    <text evidence="7">The sequence shown here is derived from an EMBL/GenBank/DDBJ whole genome shotgun (WGS) entry which is preliminary data.</text>
</comment>
<sequence length="338" mass="35458">MSITTVRPLSFFLSLAALLVVALLLPHFANRGIIFLAGIVAINIVFGIAFNFAFAKAGVLSFGHAMFFAVGAYATGYMTINQDWMPFLLILLVAVSAGALLAIVTALLALRRAGGVSFAVITLALGALIHVIITKTTVLGRNDGLAGIARPPLDLGVVSIPLGVGDNYYYFLIVTCALAVLLMWGLWSNRFGRSLQAVKSDPARADFLGIDVDAKRLQAFTISGTMAALSGALFAPWAQIVSPEVALWTQSTMPVLFALLGGSAFFLGPAVGAILFGFLDYGTRTMVGVSDLLVGGLLLAVVLAVPGGILGMLSTLWNRFGGRRNNGATPVATSEVHQ</sequence>
<feature type="transmembrane region" description="Helical" evidence="6">
    <location>
        <begin position="291"/>
        <end position="317"/>
    </location>
</feature>
<reference evidence="7" key="1">
    <citation type="submission" date="2021-03" db="EMBL/GenBank/DDBJ databases">
        <title>Genome sequencing and assembly of Tianweitania sediminis.</title>
        <authorList>
            <person name="Chhetri G."/>
        </authorList>
    </citation>
    <scope>NUCLEOTIDE SEQUENCE</scope>
    <source>
        <strain evidence="7">Z8</strain>
    </source>
</reference>
<keyword evidence="3 6" id="KW-0812">Transmembrane</keyword>
<dbReference type="EMBL" id="JAGIYY010000001">
    <property type="protein sequence ID" value="MBP0438306.1"/>
    <property type="molecule type" value="Genomic_DNA"/>
</dbReference>
<dbReference type="RefSeq" id="WP_209334213.1">
    <property type="nucleotide sequence ID" value="NZ_JAGIYY010000001.1"/>
</dbReference>
<organism evidence="7 8">
    <name type="scientific">Tianweitania sediminis</name>
    <dbReference type="NCBI Taxonomy" id="1502156"/>
    <lineage>
        <taxon>Bacteria</taxon>
        <taxon>Pseudomonadati</taxon>
        <taxon>Pseudomonadota</taxon>
        <taxon>Alphaproteobacteria</taxon>
        <taxon>Hyphomicrobiales</taxon>
        <taxon>Phyllobacteriaceae</taxon>
        <taxon>Tianweitania</taxon>
    </lineage>
</organism>
<gene>
    <name evidence="7" type="ORF">J5Y06_06565</name>
</gene>
<evidence type="ECO:0000256" key="6">
    <source>
        <dbReference type="SAM" id="Phobius"/>
    </source>
</evidence>
<name>A0A8J7RJA4_9HYPH</name>
<evidence type="ECO:0000256" key="5">
    <source>
        <dbReference type="ARBA" id="ARBA00023136"/>
    </source>
</evidence>
<evidence type="ECO:0000256" key="2">
    <source>
        <dbReference type="ARBA" id="ARBA00022475"/>
    </source>
</evidence>
<dbReference type="PANTHER" id="PTHR30482:SF17">
    <property type="entry name" value="ABC TRANSPORTER ATP-BINDING PROTEIN"/>
    <property type="match status" value="1"/>
</dbReference>
<dbReference type="AlphaFoldDB" id="A0A8J7RJA4"/>
<keyword evidence="4 6" id="KW-1133">Transmembrane helix</keyword>
<keyword evidence="2" id="KW-1003">Cell membrane</keyword>
<feature type="transmembrane region" description="Helical" evidence="6">
    <location>
        <begin position="34"/>
        <end position="55"/>
    </location>
</feature>
<comment type="subcellular location">
    <subcellularLocation>
        <location evidence="1">Cell membrane</location>
        <topology evidence="1">Multi-pass membrane protein</topology>
    </subcellularLocation>
</comment>
<evidence type="ECO:0000256" key="1">
    <source>
        <dbReference type="ARBA" id="ARBA00004651"/>
    </source>
</evidence>
<keyword evidence="8" id="KW-1185">Reference proteome</keyword>
<evidence type="ECO:0000256" key="4">
    <source>
        <dbReference type="ARBA" id="ARBA00022989"/>
    </source>
</evidence>
<feature type="transmembrane region" description="Helical" evidence="6">
    <location>
        <begin position="168"/>
        <end position="187"/>
    </location>
</feature>
<feature type="transmembrane region" description="Helical" evidence="6">
    <location>
        <begin position="217"/>
        <end position="235"/>
    </location>
</feature>
<keyword evidence="5 6" id="KW-0472">Membrane</keyword>
<proteinExistence type="predicted"/>
<evidence type="ECO:0000313" key="8">
    <source>
        <dbReference type="Proteomes" id="UP000666240"/>
    </source>
</evidence>
<feature type="transmembrane region" description="Helical" evidence="6">
    <location>
        <begin position="116"/>
        <end position="133"/>
    </location>
</feature>
<dbReference type="InterPro" id="IPR001851">
    <property type="entry name" value="ABC_transp_permease"/>
</dbReference>
<protein>
    <submittedName>
        <fullName evidence="7">Branched-chain amino acid ABC transporter permease</fullName>
    </submittedName>
</protein>
<dbReference type="GO" id="GO:0005886">
    <property type="term" value="C:plasma membrane"/>
    <property type="evidence" value="ECO:0007669"/>
    <property type="project" value="UniProtKB-SubCell"/>
</dbReference>
<feature type="transmembrane region" description="Helical" evidence="6">
    <location>
        <begin position="62"/>
        <end position="80"/>
    </location>
</feature>
<accession>A0A8J7RJA4</accession>
<evidence type="ECO:0000313" key="7">
    <source>
        <dbReference type="EMBL" id="MBP0438306.1"/>
    </source>
</evidence>
<evidence type="ECO:0000256" key="3">
    <source>
        <dbReference type="ARBA" id="ARBA00022692"/>
    </source>
</evidence>
<dbReference type="CDD" id="cd06581">
    <property type="entry name" value="TM_PBP1_LivM_like"/>
    <property type="match status" value="1"/>
</dbReference>
<feature type="transmembrane region" description="Helical" evidence="6">
    <location>
        <begin position="255"/>
        <end position="279"/>
    </location>
</feature>
<dbReference type="Pfam" id="PF02653">
    <property type="entry name" value="BPD_transp_2"/>
    <property type="match status" value="1"/>
</dbReference>
<feature type="transmembrane region" description="Helical" evidence="6">
    <location>
        <begin position="86"/>
        <end position="109"/>
    </location>
</feature>
<dbReference type="GO" id="GO:0015658">
    <property type="term" value="F:branched-chain amino acid transmembrane transporter activity"/>
    <property type="evidence" value="ECO:0007669"/>
    <property type="project" value="InterPro"/>
</dbReference>
<dbReference type="PANTHER" id="PTHR30482">
    <property type="entry name" value="HIGH-AFFINITY BRANCHED-CHAIN AMINO ACID TRANSPORT SYSTEM PERMEASE"/>
    <property type="match status" value="1"/>
</dbReference>
<dbReference type="InterPro" id="IPR043428">
    <property type="entry name" value="LivM-like"/>
</dbReference>
<dbReference type="Proteomes" id="UP000666240">
    <property type="component" value="Unassembled WGS sequence"/>
</dbReference>